<comment type="caution">
    <text evidence="2">The sequence shown here is derived from an EMBL/GenBank/DDBJ whole genome shotgun (WGS) entry which is preliminary data.</text>
</comment>
<proteinExistence type="predicted"/>
<accession>A0A9N9Q0T6</accession>
<organism evidence="2 3">
    <name type="scientific">Hymenoscyphus fraxineus</name>
    <dbReference type="NCBI Taxonomy" id="746836"/>
    <lineage>
        <taxon>Eukaryota</taxon>
        <taxon>Fungi</taxon>
        <taxon>Dikarya</taxon>
        <taxon>Ascomycota</taxon>
        <taxon>Pezizomycotina</taxon>
        <taxon>Leotiomycetes</taxon>
        <taxon>Helotiales</taxon>
        <taxon>Helotiaceae</taxon>
        <taxon>Hymenoscyphus</taxon>
    </lineage>
</organism>
<keyword evidence="3" id="KW-1185">Reference proteome</keyword>
<name>A0A9N9Q0T6_9HELO</name>
<gene>
    <name evidence="2" type="ORF">HYFRA_00002614</name>
</gene>
<evidence type="ECO:0000256" key="1">
    <source>
        <dbReference type="SAM" id="MobiDB-lite"/>
    </source>
</evidence>
<sequence length="285" mass="32729">MSPDDSHTISSTIPPEFSDWSSALHPYIVQEIMHHKGQLSYGTMDPPATPSYRAKAWDLWHMVFIIGFPKFCKDIWNTNMHPGKAVRRAVNREEAEVLWCFRLVDTFQTWDPRRVARKKDLVSAIQIKRKVLQNGILQIFETRRGDLDLFWSTMKQSWPQITIDHFTVTSADDFSTLSVFGEVWAQPAKIYEDLTPGELEGAFAADLPDNATEDAGEDVKVSEEWEEEKDKDEDVQEGGGVFAIKELVEVEEDSEGDDEEFVELKDGDDDIEMEDVEWHGELVMR</sequence>
<feature type="region of interest" description="Disordered" evidence="1">
    <location>
        <begin position="207"/>
        <end position="242"/>
    </location>
</feature>
<dbReference type="AlphaFoldDB" id="A0A9N9Q0T6"/>
<evidence type="ECO:0000313" key="2">
    <source>
        <dbReference type="EMBL" id="CAG8961072.1"/>
    </source>
</evidence>
<feature type="compositionally biased region" description="Acidic residues" evidence="1">
    <location>
        <begin position="224"/>
        <end position="236"/>
    </location>
</feature>
<protein>
    <submittedName>
        <fullName evidence="2">Uncharacterized protein</fullName>
    </submittedName>
</protein>
<dbReference type="Proteomes" id="UP000696280">
    <property type="component" value="Unassembled WGS sequence"/>
</dbReference>
<reference evidence="2" key="1">
    <citation type="submission" date="2021-07" db="EMBL/GenBank/DDBJ databases">
        <authorList>
            <person name="Durling M."/>
        </authorList>
    </citation>
    <scope>NUCLEOTIDE SEQUENCE</scope>
</reference>
<dbReference type="EMBL" id="CAJVRL010000103">
    <property type="protein sequence ID" value="CAG8961072.1"/>
    <property type="molecule type" value="Genomic_DNA"/>
</dbReference>
<evidence type="ECO:0000313" key="3">
    <source>
        <dbReference type="Proteomes" id="UP000696280"/>
    </source>
</evidence>